<dbReference type="GO" id="GO:0000150">
    <property type="term" value="F:DNA strand exchange activity"/>
    <property type="evidence" value="ECO:0007669"/>
    <property type="project" value="InterPro"/>
</dbReference>
<dbReference type="SUPFAM" id="SSF52540">
    <property type="entry name" value="P-loop containing nucleoside triphosphate hydrolases"/>
    <property type="match status" value="1"/>
</dbReference>
<evidence type="ECO:0000313" key="2">
    <source>
        <dbReference type="EMBL" id="EEU99674.1"/>
    </source>
</evidence>
<dbReference type="GO" id="GO:0003677">
    <property type="term" value="F:DNA binding"/>
    <property type="evidence" value="ECO:0007669"/>
    <property type="project" value="InterPro"/>
</dbReference>
<dbReference type="InterPro" id="IPR025378">
    <property type="entry name" value="DUF4368"/>
</dbReference>
<dbReference type="GO" id="GO:0016020">
    <property type="term" value="C:membrane"/>
    <property type="evidence" value="ECO:0007669"/>
    <property type="project" value="InterPro"/>
</dbReference>
<evidence type="ECO:0000313" key="4">
    <source>
        <dbReference type="Proteomes" id="UP000004828"/>
    </source>
</evidence>
<dbReference type="InterPro" id="IPR006119">
    <property type="entry name" value="Resolv_N"/>
</dbReference>
<gene>
    <name evidence="3" type="ORF">RIL182_02642</name>
    <name evidence="2" type="ORF">ROSINTL182_08445</name>
</gene>
<dbReference type="Pfam" id="PF13408">
    <property type="entry name" value="Zn_ribbon_recom"/>
    <property type="match status" value="1"/>
</dbReference>
<reference evidence="3 5" key="2">
    <citation type="submission" date="2018-09" db="EMBL/GenBank/DDBJ databases">
        <authorList>
            <person name="Petit M.-A."/>
            <person name="Lossouarn J."/>
        </authorList>
    </citation>
    <scope>NUCLEOTIDE SEQUENCE [LARGE SCALE GENOMIC DNA]</scope>
    <source>
        <strain evidence="3 5">L1-82</strain>
    </source>
</reference>
<dbReference type="HOGENOM" id="CLU_010686_2_0_9"/>
<dbReference type="PANTHER" id="PTHR30461:SF23">
    <property type="entry name" value="DNA RECOMBINASE-RELATED"/>
    <property type="match status" value="1"/>
</dbReference>
<dbReference type="Gene3D" id="3.40.50.1390">
    <property type="entry name" value="Resolvase, N-terminal catalytic domain"/>
    <property type="match status" value="1"/>
</dbReference>
<dbReference type="Pfam" id="PF07508">
    <property type="entry name" value="Recombinase"/>
    <property type="match status" value="1"/>
</dbReference>
<name>C7GEU3_9FIRM</name>
<dbReference type="PROSITE" id="PS51737">
    <property type="entry name" value="RECOMBINASE_DNA_BIND"/>
    <property type="match status" value="1"/>
</dbReference>
<dbReference type="InterPro" id="IPR036162">
    <property type="entry name" value="Resolvase-like_N_sf"/>
</dbReference>
<dbReference type="InterPro" id="IPR050639">
    <property type="entry name" value="SSR_resolvase"/>
</dbReference>
<dbReference type="InterPro" id="IPR025827">
    <property type="entry name" value="Zn_ribbon_recom_dom"/>
</dbReference>
<dbReference type="SMART" id="SM00857">
    <property type="entry name" value="Resolvase"/>
    <property type="match status" value="1"/>
</dbReference>
<dbReference type="CDD" id="cd03770">
    <property type="entry name" value="SR_TndX_transposase"/>
    <property type="match status" value="1"/>
</dbReference>
<dbReference type="PANTHER" id="PTHR30461">
    <property type="entry name" value="DNA-INVERTASE FROM LAMBDOID PROPHAGE"/>
    <property type="match status" value="1"/>
</dbReference>
<protein>
    <submittedName>
        <fullName evidence="2">Resolvase, N-terminal domain protein</fullName>
    </submittedName>
</protein>
<dbReference type="EMBL" id="LR027880">
    <property type="protein sequence ID" value="VCV22763.1"/>
    <property type="molecule type" value="Genomic_DNA"/>
</dbReference>
<sequence>MQSIPKTLKEKCRGVNGKQLALKCAPYVIFGYVFNKVSWLYGQQAGDNTLQKVLDTINGMGGAFVNPFPSFMPRDLLVGVGCGIGFRMVVYYKAKNAKKFRQGVEYGSARWGTAKDIEPYVDPVFENNVLLTATERLMMSGRPKQPKYARNKNILVIGGSGSGKTRFFVKPNLMQMHSSYVVTDPKGTVLVECGRMLSKNDYRIKVLNTINFAKSMHYNPFAYIRSEKDILKLVNTIIVNTKGEGQQASEDFWVKAEKLYYTALIAYIWYEAPEEEQNFSMLIDLVDASEAREDDENFKNAVDLLFEELEQKNPNHFAVRQYKKYKLAAGVVCSKRLLNQAVGKSLRTHNLKPKKGAQVMRKNEKITALYERLSRDDFGKDDDQQRESNSISNQKAMLEEFAARQGFTNIVHFTDDGISGTCFDRPGFLAMMKEVEAGNVEYLCIKDMSRMGRDYLKVGQIMEILRQRGVRLIAINDGVDSARGDDDFTPFRNIMNEYYARDTSRKIRSTFQSKGKSGKHLTGTVIYGYLWNEARDQWLVDPEAAEVVKRIFAMTIEGYGPYQIASKLKEEKILIPSAYLAQHGEGVNKNKTFKDVYGWGSSTICNLLEKREYLGHTINFKTRKHFKDKKSHYVPEDEWTIFENTHEAIIDQQTFDLVQKIRGNVRRYPDGWGEAAPLTGLLYCADCGGKMYVHRTNNGKRISQYTCSQYSKIPVGKLCATQHRINEDVVLSLVSEMLKAIAEYAKHDRAEFVRVVQEAQSSQQTTEVRKQRTRLAAAKQRVSDLEVLLCKIYEDNILGKLSDSRYATLDAQYAKEQAELTDEISALEKAIRSYEKHEKDADRFIALIDKYENFDKLTIAMLNEFIEKILVHERDRKGSIQTTQEVEIYFNFVGRFVPPAFGEAELTPEELEEIRKREERKDRLHQNYLKRKASGAQKRYEDKIKGRKKAEIEAKKAAIRAEDIAKGVFVPVSSLPQREPMKGVQTA</sequence>
<dbReference type="InterPro" id="IPR027417">
    <property type="entry name" value="P-loop_NTPase"/>
</dbReference>
<evidence type="ECO:0000313" key="3">
    <source>
        <dbReference type="EMBL" id="VCV22763.1"/>
    </source>
</evidence>
<dbReference type="InterPro" id="IPR011109">
    <property type="entry name" value="DNA_bind_recombinase_dom"/>
</dbReference>
<dbReference type="EMBL" id="ABYJ02000187">
    <property type="protein sequence ID" value="EEU99674.1"/>
    <property type="molecule type" value="Genomic_DNA"/>
</dbReference>
<reference evidence="2 4" key="1">
    <citation type="submission" date="2009-08" db="EMBL/GenBank/DDBJ databases">
        <authorList>
            <person name="Weinstock G."/>
            <person name="Sodergren E."/>
            <person name="Clifton S."/>
            <person name="Fulton L."/>
            <person name="Fulton B."/>
            <person name="Courtney L."/>
            <person name="Fronick C."/>
            <person name="Harrison M."/>
            <person name="Strong C."/>
            <person name="Farmer C."/>
            <person name="Delahaunty K."/>
            <person name="Markovic C."/>
            <person name="Hall O."/>
            <person name="Minx P."/>
            <person name="Tomlinson C."/>
            <person name="Mitreva M."/>
            <person name="Nelson J."/>
            <person name="Hou S."/>
            <person name="Wollam A."/>
            <person name="Pepin K.H."/>
            <person name="Johnson M."/>
            <person name="Bhonagiri V."/>
            <person name="Nash W.E."/>
            <person name="Warren W."/>
            <person name="Chinwalla A."/>
            <person name="Mardis E.R."/>
            <person name="Wilson R.K."/>
        </authorList>
    </citation>
    <scope>NUCLEOTIDE SEQUENCE [LARGE SCALE GENOMIC DNA]</scope>
    <source>
        <strain evidence="2 4">L1-82</strain>
    </source>
</reference>
<accession>C7GEU3</accession>
<evidence type="ECO:0000313" key="5">
    <source>
        <dbReference type="Proteomes" id="UP000294398"/>
    </source>
</evidence>
<dbReference type="Proteomes" id="UP000294398">
    <property type="component" value="Chromosome"/>
</dbReference>
<dbReference type="AlphaFoldDB" id="C7GEU3"/>
<dbReference type="Pfam" id="PF14287">
    <property type="entry name" value="DUF4368"/>
    <property type="match status" value="1"/>
</dbReference>
<dbReference type="CDD" id="cd01127">
    <property type="entry name" value="TrwB_TraG_TraD_VirD4"/>
    <property type="match status" value="1"/>
</dbReference>
<dbReference type="InterPro" id="IPR038109">
    <property type="entry name" value="DNA_bind_recomb_sf"/>
</dbReference>
<feature type="domain" description="Recombinase" evidence="1">
    <location>
        <begin position="526"/>
        <end position="668"/>
    </location>
</feature>
<organism evidence="2 4">
    <name type="scientific">Roseburia intestinalis L1-82</name>
    <dbReference type="NCBI Taxonomy" id="536231"/>
    <lineage>
        <taxon>Bacteria</taxon>
        <taxon>Bacillati</taxon>
        <taxon>Bacillota</taxon>
        <taxon>Clostridia</taxon>
        <taxon>Lachnospirales</taxon>
        <taxon>Lachnospiraceae</taxon>
        <taxon>Roseburia</taxon>
    </lineage>
</organism>
<dbReference type="Pfam" id="PF02534">
    <property type="entry name" value="T4SS-DNA_transf"/>
    <property type="match status" value="1"/>
</dbReference>
<dbReference type="InterPro" id="IPR003688">
    <property type="entry name" value="TraG/VirD4"/>
</dbReference>
<dbReference type="Gene3D" id="3.90.1750.20">
    <property type="entry name" value="Putative Large Serine Recombinase, Chain B, Domain 2"/>
    <property type="match status" value="1"/>
</dbReference>
<keyword evidence="5" id="KW-1185">Reference proteome</keyword>
<dbReference type="Pfam" id="PF00239">
    <property type="entry name" value="Resolvase"/>
    <property type="match status" value="1"/>
</dbReference>
<dbReference type="Proteomes" id="UP000004828">
    <property type="component" value="Unassembled WGS sequence"/>
</dbReference>
<evidence type="ECO:0000259" key="1">
    <source>
        <dbReference type="PROSITE" id="PS51737"/>
    </source>
</evidence>
<dbReference type="SUPFAM" id="SSF53041">
    <property type="entry name" value="Resolvase-like"/>
    <property type="match status" value="1"/>
</dbReference>
<proteinExistence type="predicted"/>